<sequence length="887" mass="99376">NIYNIMSSATMRQKGGRRQDGYQSFPNSNQSHNNRNSKKWNNNTNTHPVNNASRNQSIPPTAQPSANHHNNNTPSSGSNSLKNIEHVVHDEIAAKHMHDRILFLLANFVGTNVIVTVKSGIKYQGLLSRACTESELGVVLKCARKVLSKQDEKSIPNSMISEFIILAKDLMEIYATSVDFSSSEKTSTEREGFRTDADISGRTEIRERELHKWSPDESGETMKESANASWDQFAVNEQLFGLTTDYNEEIYTTKLDRSKADYKERERKAINIANEITRESTTNIHMLEERGYIVEDQMDEEERYGAVVRNRDPNKYTPPHLRKQQEQQSQPNGVVPTVKKPETNTEVAKEAKVKPPEDLKPITKPVQPATISPSSSIPKIPPLSSYRIPEHVMATLHIPRKNGTEAEGKPIEAQIVKAYRQFATSEKERLQQRKQAIFKKEMDGKMAELLKWGQNFKLNSPLPEDLIPILTKDETKRQQLAAKAAAMKPKLEFVKPSIKIEEVQPQKSNGESKTASEKVVSEKPTSAADKAPPQFPPARTPTTTQTNTQYKLNAKAPEWKPNPNAASFTPTPNSSSGDKRSPGSSPFFGNRQLKKILSSLKDGFSPFQKSKPLPNPSTIPPTWPFGQRPFRHHFTVTNNYEDDIYSQAAVNQNFGFAAYPVAAPYRYPSGTQFVGVPPMPMQQATPMPYLQPGFVPGIPFTTATPMPPTGAPPTIYSPQISSMIPQHFGGSQGFQSPGRNPIVPAGIHPQIYQPYQNQHGIPPMIRYPPDMVPHVPPNGVMMNQRPMILDPHYNVQPEATPMVSGKIVSSIKKRACQAGSYRKSNIFDHIQQDFSLKNLSIHSSMVWAAYIDSGFKYIVRRAMKNLISNTYMSFQNSNMKQPILAHS</sequence>
<dbReference type="Proteomes" id="UP000789860">
    <property type="component" value="Unassembled WGS sequence"/>
</dbReference>
<proteinExistence type="predicted"/>
<comment type="caution">
    <text evidence="1">The sequence shown here is derived from an EMBL/GenBank/DDBJ whole genome shotgun (WGS) entry which is preliminary data.</text>
</comment>
<reference evidence="1" key="1">
    <citation type="submission" date="2021-06" db="EMBL/GenBank/DDBJ databases">
        <authorList>
            <person name="Kallberg Y."/>
            <person name="Tangrot J."/>
            <person name="Rosling A."/>
        </authorList>
    </citation>
    <scope>NUCLEOTIDE SEQUENCE</scope>
    <source>
        <strain evidence="1">AU212A</strain>
    </source>
</reference>
<dbReference type="EMBL" id="CAJVPM010002842">
    <property type="protein sequence ID" value="CAG8493528.1"/>
    <property type="molecule type" value="Genomic_DNA"/>
</dbReference>
<evidence type="ECO:0000313" key="2">
    <source>
        <dbReference type="Proteomes" id="UP000789860"/>
    </source>
</evidence>
<keyword evidence="2" id="KW-1185">Reference proteome</keyword>
<name>A0ACA9KVI2_9GLOM</name>
<organism evidence="1 2">
    <name type="scientific">Scutellospora calospora</name>
    <dbReference type="NCBI Taxonomy" id="85575"/>
    <lineage>
        <taxon>Eukaryota</taxon>
        <taxon>Fungi</taxon>
        <taxon>Fungi incertae sedis</taxon>
        <taxon>Mucoromycota</taxon>
        <taxon>Glomeromycotina</taxon>
        <taxon>Glomeromycetes</taxon>
        <taxon>Diversisporales</taxon>
        <taxon>Gigasporaceae</taxon>
        <taxon>Scutellospora</taxon>
    </lineage>
</organism>
<gene>
    <name evidence="1" type="ORF">SCALOS_LOCUS2930</name>
</gene>
<evidence type="ECO:0000313" key="1">
    <source>
        <dbReference type="EMBL" id="CAG8493528.1"/>
    </source>
</evidence>
<protein>
    <submittedName>
        <fullName evidence="1">1861_t:CDS:1</fullName>
    </submittedName>
</protein>
<feature type="non-terminal residue" evidence="1">
    <location>
        <position position="1"/>
    </location>
</feature>
<accession>A0ACA9KVI2</accession>